<keyword evidence="2" id="KW-1185">Reference proteome</keyword>
<dbReference type="EMBL" id="BGZK01000984">
    <property type="protein sequence ID" value="GBP67457.1"/>
    <property type="molecule type" value="Genomic_DNA"/>
</dbReference>
<reference evidence="1 2" key="1">
    <citation type="journal article" date="2019" name="Commun. Biol.">
        <title>The bagworm genome reveals a unique fibroin gene that provides high tensile strength.</title>
        <authorList>
            <person name="Kono N."/>
            <person name="Nakamura H."/>
            <person name="Ohtoshi R."/>
            <person name="Tomita M."/>
            <person name="Numata K."/>
            <person name="Arakawa K."/>
        </authorList>
    </citation>
    <scope>NUCLEOTIDE SEQUENCE [LARGE SCALE GENOMIC DNA]</scope>
</reference>
<proteinExistence type="predicted"/>
<name>A0A4C1XYV6_EUMVA</name>
<dbReference type="AlphaFoldDB" id="A0A4C1XYV6"/>
<gene>
    <name evidence="1" type="ORF">EVAR_49351_1</name>
</gene>
<sequence length="108" mass="12176">MGSVRTSVRETIPAQVLFPPAVNRRAGPTARKAVFVGDRALRERRDENMDRNIDILIINSLAFAARDSRQITKRGVIAPRRKRARCTSRKRALTLADALRDIAYSVFV</sequence>
<evidence type="ECO:0000313" key="1">
    <source>
        <dbReference type="EMBL" id="GBP67457.1"/>
    </source>
</evidence>
<accession>A0A4C1XYV6</accession>
<dbReference type="Proteomes" id="UP000299102">
    <property type="component" value="Unassembled WGS sequence"/>
</dbReference>
<organism evidence="1 2">
    <name type="scientific">Eumeta variegata</name>
    <name type="common">Bagworm moth</name>
    <name type="synonym">Eumeta japonica</name>
    <dbReference type="NCBI Taxonomy" id="151549"/>
    <lineage>
        <taxon>Eukaryota</taxon>
        <taxon>Metazoa</taxon>
        <taxon>Ecdysozoa</taxon>
        <taxon>Arthropoda</taxon>
        <taxon>Hexapoda</taxon>
        <taxon>Insecta</taxon>
        <taxon>Pterygota</taxon>
        <taxon>Neoptera</taxon>
        <taxon>Endopterygota</taxon>
        <taxon>Lepidoptera</taxon>
        <taxon>Glossata</taxon>
        <taxon>Ditrysia</taxon>
        <taxon>Tineoidea</taxon>
        <taxon>Psychidae</taxon>
        <taxon>Oiketicinae</taxon>
        <taxon>Eumeta</taxon>
    </lineage>
</organism>
<comment type="caution">
    <text evidence="1">The sequence shown here is derived from an EMBL/GenBank/DDBJ whole genome shotgun (WGS) entry which is preliminary data.</text>
</comment>
<evidence type="ECO:0000313" key="2">
    <source>
        <dbReference type="Proteomes" id="UP000299102"/>
    </source>
</evidence>
<protein>
    <submittedName>
        <fullName evidence="1">Uncharacterized protein</fullName>
    </submittedName>
</protein>